<keyword evidence="2" id="KW-0378">Hydrolase</keyword>
<name>A0A176K305_9BACT</name>
<evidence type="ECO:0000313" key="3">
    <source>
        <dbReference type="Proteomes" id="UP000077339"/>
    </source>
</evidence>
<evidence type="ECO:0000259" key="1">
    <source>
        <dbReference type="Pfam" id="PF01261"/>
    </source>
</evidence>
<dbReference type="STRING" id="1453497.AT15_02385"/>
<feature type="domain" description="Xylose isomerase-like TIM barrel" evidence="1">
    <location>
        <begin position="21"/>
        <end position="311"/>
    </location>
</feature>
<dbReference type="SUPFAM" id="SSF51658">
    <property type="entry name" value="Xylose isomerase-like"/>
    <property type="match status" value="1"/>
</dbReference>
<sequence length="328" mass="37503">MRPVTIFTGQWADLPFEEMCRLASEWGYDGLEIACWGDHLDPKKAASDDGYVREKKEILARYNLNVWAIGNHLAGQLVGSRNTKRFEVFAPKETHGNPEKMRQWAIEEMKATAIAAKALGAEVVTGFMGSTIWEAWYSFPPVSDEFINNGFKYVADLWDPILKVFEENNVKFALEVHPTEIAFDYYTAEKLLTYIDRPSFGFNFDPSHLHWQGVKPHLFIYDFADRIFHVHMKDATVNLDGKTGILGSHITFGDHRRGWNFVSLGHGDVDFEKIIRALNDIGYTGPLSVEWEDSGMDRLHGAKEALEFVRRIDFPKSQLAFDDSMKND</sequence>
<protein>
    <submittedName>
        <fullName evidence="2">AP endonuclease</fullName>
    </submittedName>
</protein>
<dbReference type="GO" id="GO:0004519">
    <property type="term" value="F:endonuclease activity"/>
    <property type="evidence" value="ECO:0007669"/>
    <property type="project" value="UniProtKB-KW"/>
</dbReference>
<accession>A0A176K305</accession>
<keyword evidence="2" id="KW-0540">Nuclease</keyword>
<dbReference type="InterPro" id="IPR050312">
    <property type="entry name" value="IolE/XylAMocC-like"/>
</dbReference>
<dbReference type="PANTHER" id="PTHR12110">
    <property type="entry name" value="HYDROXYPYRUVATE ISOMERASE"/>
    <property type="match status" value="1"/>
</dbReference>
<comment type="caution">
    <text evidence="2">The sequence shown here is derived from an EMBL/GenBank/DDBJ whole genome shotgun (WGS) entry which is preliminary data.</text>
</comment>
<dbReference type="InterPro" id="IPR036237">
    <property type="entry name" value="Xyl_isomerase-like_sf"/>
</dbReference>
<dbReference type="InterPro" id="IPR013022">
    <property type="entry name" value="Xyl_isomerase-like_TIM-brl"/>
</dbReference>
<keyword evidence="2" id="KW-0255">Endonuclease</keyword>
<dbReference type="Pfam" id="PF01261">
    <property type="entry name" value="AP_endonuc_2"/>
    <property type="match status" value="1"/>
</dbReference>
<dbReference type="EMBL" id="JFHK01000002">
    <property type="protein sequence ID" value="OAA31695.1"/>
    <property type="molecule type" value="Genomic_DNA"/>
</dbReference>
<dbReference type="RefSeq" id="WP_068345217.1">
    <property type="nucleotide sequence ID" value="NZ_JFHK01000002.1"/>
</dbReference>
<dbReference type="Gene3D" id="3.20.20.150">
    <property type="entry name" value="Divalent-metal-dependent TIM barrel enzymes"/>
    <property type="match status" value="1"/>
</dbReference>
<dbReference type="PANTHER" id="PTHR12110:SF21">
    <property type="entry name" value="XYLOSE ISOMERASE-LIKE TIM BARREL DOMAIN-CONTAINING PROTEIN"/>
    <property type="match status" value="1"/>
</dbReference>
<reference evidence="2 3" key="1">
    <citation type="submission" date="2014-02" db="EMBL/GenBank/DDBJ databases">
        <title>Kosmotoga genome sequencing.</title>
        <authorList>
            <person name="Pollo S.M."/>
            <person name="Charchuk R."/>
            <person name="Nesbo C.L."/>
        </authorList>
    </citation>
    <scope>NUCLEOTIDE SEQUENCE [LARGE SCALE GENOMIC DNA]</scope>
    <source>
        <strain evidence="2 3">S304</strain>
    </source>
</reference>
<dbReference type="OrthoDB" id="9779184at2"/>
<evidence type="ECO:0000313" key="2">
    <source>
        <dbReference type="EMBL" id="OAA31695.1"/>
    </source>
</evidence>
<gene>
    <name evidence="2" type="ORF">AT15_02385</name>
</gene>
<dbReference type="AlphaFoldDB" id="A0A176K305"/>
<proteinExistence type="predicted"/>
<dbReference type="PATRIC" id="fig|1453497.3.peg.477"/>
<organism evidence="2 3">
    <name type="scientific">Kosmotoga arenicorallina S304</name>
    <dbReference type="NCBI Taxonomy" id="1453497"/>
    <lineage>
        <taxon>Bacteria</taxon>
        <taxon>Thermotogati</taxon>
        <taxon>Thermotogota</taxon>
        <taxon>Thermotogae</taxon>
        <taxon>Kosmotogales</taxon>
        <taxon>Kosmotogaceae</taxon>
        <taxon>Kosmotoga</taxon>
    </lineage>
</organism>
<keyword evidence="3" id="KW-1185">Reference proteome</keyword>
<dbReference type="Proteomes" id="UP000077339">
    <property type="component" value="Unassembled WGS sequence"/>
</dbReference>